<feature type="chain" id="PRO_5018689213" description="Lipoprotein" evidence="1">
    <location>
        <begin position="20"/>
        <end position="151"/>
    </location>
</feature>
<evidence type="ECO:0000313" key="2">
    <source>
        <dbReference type="EMBL" id="AYM52713.1"/>
    </source>
</evidence>
<sequence>MSVRAPRIAFLPSILLVLACGCDSSTTGVNHEVYRALPGEELNLRSAGCILRESGSGAGGSVAEAGEAQPGQFAMEQRATNDGGVEITYWVAKAPLGPEQPLEPNTPEAVIAAVVEIDAEQLASGDQIQVEFDDPEGTHFEAIHWGSPDGC</sequence>
<evidence type="ECO:0000256" key="1">
    <source>
        <dbReference type="SAM" id="SignalP"/>
    </source>
</evidence>
<keyword evidence="1" id="KW-0732">Signal</keyword>
<reference evidence="2" key="1">
    <citation type="journal article" date="2018" name="J. Ind. Microbiol. Biotechnol.">
        <title>Genome mining reveals uncommon alkylpyrones as type III PKS products from myxobacteria.</title>
        <authorList>
            <person name="Hug J.J."/>
            <person name="Panter F."/>
            <person name="Krug D."/>
            <person name="Muller R."/>
        </authorList>
    </citation>
    <scope>NUCLEOTIDE SEQUENCE</scope>
    <source>
        <strain evidence="2">MNa10638</strain>
    </source>
</reference>
<proteinExistence type="predicted"/>
<dbReference type="EMBL" id="MH908882">
    <property type="protein sequence ID" value="AYM52713.1"/>
    <property type="molecule type" value="Genomic_DNA"/>
</dbReference>
<evidence type="ECO:0008006" key="3">
    <source>
        <dbReference type="Google" id="ProtNLM"/>
    </source>
</evidence>
<feature type="signal peptide" evidence="1">
    <location>
        <begin position="1"/>
        <end position="19"/>
    </location>
</feature>
<organism evidence="2">
    <name type="scientific">Pseudenhygromyxa salsuginis</name>
    <dbReference type="NCBI Taxonomy" id="442868"/>
    <lineage>
        <taxon>Bacteria</taxon>
        <taxon>Pseudomonadati</taxon>
        <taxon>Myxococcota</taxon>
        <taxon>Polyangia</taxon>
        <taxon>Nannocystales</taxon>
        <taxon>Nannocystaceae</taxon>
        <taxon>Pseudenhygromyxa</taxon>
    </lineage>
</organism>
<accession>A0A3Q8I1X3</accession>
<dbReference type="AlphaFoldDB" id="A0A3Q8I1X3"/>
<name>A0A3Q8I1X3_9BACT</name>
<protein>
    <recommendedName>
        <fullName evidence="3">Lipoprotein</fullName>
    </recommendedName>
</protein>
<dbReference type="PROSITE" id="PS51257">
    <property type="entry name" value="PROKAR_LIPOPROTEIN"/>
    <property type="match status" value="1"/>
</dbReference>